<dbReference type="GO" id="GO:0003700">
    <property type="term" value="F:DNA-binding transcription factor activity"/>
    <property type="evidence" value="ECO:0007669"/>
    <property type="project" value="TreeGrafter"/>
</dbReference>
<dbReference type="CDD" id="cd06267">
    <property type="entry name" value="PBP1_LacI_sugar_binding-like"/>
    <property type="match status" value="1"/>
</dbReference>
<evidence type="ECO:0000313" key="6">
    <source>
        <dbReference type="Proteomes" id="UP001220610"/>
    </source>
</evidence>
<evidence type="ECO:0000256" key="1">
    <source>
        <dbReference type="ARBA" id="ARBA00023015"/>
    </source>
</evidence>
<name>A0AAJ5WN43_9BACT</name>
<keyword evidence="3" id="KW-0804">Transcription</keyword>
<dbReference type="Proteomes" id="UP001220610">
    <property type="component" value="Chromosome"/>
</dbReference>
<dbReference type="SMART" id="SM00354">
    <property type="entry name" value="HTH_LACI"/>
    <property type="match status" value="1"/>
</dbReference>
<dbReference type="AlphaFoldDB" id="A0AAJ5WN43"/>
<dbReference type="PANTHER" id="PTHR30146">
    <property type="entry name" value="LACI-RELATED TRANSCRIPTIONAL REPRESSOR"/>
    <property type="match status" value="1"/>
</dbReference>
<accession>A0AAJ5WN43</accession>
<dbReference type="Gene3D" id="1.10.260.40">
    <property type="entry name" value="lambda repressor-like DNA-binding domains"/>
    <property type="match status" value="1"/>
</dbReference>
<proteinExistence type="predicted"/>
<dbReference type="InterPro" id="IPR001761">
    <property type="entry name" value="Peripla_BP/Lac1_sug-bd_dom"/>
</dbReference>
<protein>
    <submittedName>
        <fullName evidence="5">LacI family DNA-binding transcriptional regulator</fullName>
    </submittedName>
</protein>
<dbReference type="CDD" id="cd01392">
    <property type="entry name" value="HTH_LacI"/>
    <property type="match status" value="1"/>
</dbReference>
<evidence type="ECO:0000256" key="3">
    <source>
        <dbReference type="ARBA" id="ARBA00023163"/>
    </source>
</evidence>
<organism evidence="5 6">
    <name type="scientific">Candidatus Pseudobacter hemicellulosilyticus</name>
    <dbReference type="NCBI Taxonomy" id="3121375"/>
    <lineage>
        <taxon>Bacteria</taxon>
        <taxon>Pseudomonadati</taxon>
        <taxon>Bacteroidota</taxon>
        <taxon>Chitinophagia</taxon>
        <taxon>Chitinophagales</taxon>
        <taxon>Chitinophagaceae</taxon>
        <taxon>Pseudobacter</taxon>
    </lineage>
</organism>
<dbReference type="PANTHER" id="PTHR30146:SF109">
    <property type="entry name" value="HTH-TYPE TRANSCRIPTIONAL REGULATOR GALS"/>
    <property type="match status" value="1"/>
</dbReference>
<gene>
    <name evidence="5" type="ORF">P0Y53_14535</name>
</gene>
<dbReference type="Pfam" id="PF00356">
    <property type="entry name" value="LacI"/>
    <property type="match status" value="1"/>
</dbReference>
<dbReference type="SUPFAM" id="SSF47413">
    <property type="entry name" value="lambda repressor-like DNA-binding domains"/>
    <property type="match status" value="1"/>
</dbReference>
<evidence type="ECO:0000259" key="4">
    <source>
        <dbReference type="PROSITE" id="PS50932"/>
    </source>
</evidence>
<evidence type="ECO:0000256" key="2">
    <source>
        <dbReference type="ARBA" id="ARBA00023125"/>
    </source>
</evidence>
<dbReference type="EMBL" id="CP119311">
    <property type="protein sequence ID" value="WEK33706.1"/>
    <property type="molecule type" value="Genomic_DNA"/>
</dbReference>
<dbReference type="Pfam" id="PF00532">
    <property type="entry name" value="Peripla_BP_1"/>
    <property type="match status" value="1"/>
</dbReference>
<dbReference type="Gene3D" id="3.40.50.2300">
    <property type="match status" value="2"/>
</dbReference>
<dbReference type="InterPro" id="IPR000843">
    <property type="entry name" value="HTH_LacI"/>
</dbReference>
<dbReference type="InterPro" id="IPR010982">
    <property type="entry name" value="Lambda_DNA-bd_dom_sf"/>
</dbReference>
<dbReference type="InterPro" id="IPR028082">
    <property type="entry name" value="Peripla_BP_I"/>
</dbReference>
<evidence type="ECO:0000313" key="5">
    <source>
        <dbReference type="EMBL" id="WEK33706.1"/>
    </source>
</evidence>
<reference evidence="5" key="1">
    <citation type="submission" date="2023-03" db="EMBL/GenBank/DDBJ databases">
        <title>Andean soil-derived lignocellulolytic bacterial consortium as a source of novel taxa and putative plastic-active enzymes.</title>
        <authorList>
            <person name="Diaz-Garcia L."/>
            <person name="Chuvochina M."/>
            <person name="Feuerriegel G."/>
            <person name="Bunk B."/>
            <person name="Sproer C."/>
            <person name="Streit W.R."/>
            <person name="Rodriguez L.M."/>
            <person name="Overmann J."/>
            <person name="Jimenez D.J."/>
        </authorList>
    </citation>
    <scope>NUCLEOTIDE SEQUENCE</scope>
    <source>
        <strain evidence="5">MAG 7</strain>
    </source>
</reference>
<keyword evidence="2 5" id="KW-0238">DNA-binding</keyword>
<keyword evidence="1" id="KW-0805">Transcription regulation</keyword>
<dbReference type="GO" id="GO:0000976">
    <property type="term" value="F:transcription cis-regulatory region binding"/>
    <property type="evidence" value="ECO:0007669"/>
    <property type="project" value="TreeGrafter"/>
</dbReference>
<sequence>MAEVDLKRLAKELGLAVSTVSRALRDSYEISPETKERVFALARELNYQPNPYASSLRKHKSKTIAVVIPEIANNFFALAINGIESIAQEKGYHVLIYLTHEQASREVAITQHLQSGRVDGVLISISGETTGLDHLQVLKQRGIPIVFFDRVSEALDTPTVTTNDFESGYLAASHLVEAGCRRIAYLSLSDSLSITSKRMEGCMAALQQKGISLDPSLMLQCSSQDQAANHRAITELLQRPDRPDGIFASVEKLAITTYHVCEELQLKIPQQLKVISFSNLETAALLKPSLTTITQPAFAIGKEAASLLFRTLEKKHMGTDKGKLILKSELMVRESTRK</sequence>
<dbReference type="SUPFAM" id="SSF53822">
    <property type="entry name" value="Periplasmic binding protein-like I"/>
    <property type="match status" value="1"/>
</dbReference>
<feature type="domain" description="HTH lacI-type" evidence="4">
    <location>
        <begin position="1"/>
        <end position="58"/>
    </location>
</feature>
<dbReference type="PROSITE" id="PS50932">
    <property type="entry name" value="HTH_LACI_2"/>
    <property type="match status" value="1"/>
</dbReference>